<dbReference type="EMBL" id="RJUK01000001">
    <property type="protein sequence ID" value="ROQ19529.1"/>
    <property type="molecule type" value="Genomic_DNA"/>
</dbReference>
<keyword evidence="1" id="KW-0732">Signal</keyword>
<feature type="chain" id="PRO_5018219535" description="Aminopeptidase" evidence="1">
    <location>
        <begin position="29"/>
        <end position="457"/>
    </location>
</feature>
<dbReference type="Proteomes" id="UP000273643">
    <property type="component" value="Unassembled WGS sequence"/>
</dbReference>
<gene>
    <name evidence="2" type="ORF">EDC38_0113</name>
</gene>
<evidence type="ECO:0000313" key="2">
    <source>
        <dbReference type="EMBL" id="ROQ19529.1"/>
    </source>
</evidence>
<dbReference type="OrthoDB" id="5803286at2"/>
<name>A0A3N1NUJ0_9GAMM</name>
<organism evidence="2 3">
    <name type="scientific">Marinimicrobium koreense</name>
    <dbReference type="NCBI Taxonomy" id="306545"/>
    <lineage>
        <taxon>Bacteria</taxon>
        <taxon>Pseudomonadati</taxon>
        <taxon>Pseudomonadota</taxon>
        <taxon>Gammaproteobacteria</taxon>
        <taxon>Cellvibrionales</taxon>
        <taxon>Cellvibrionaceae</taxon>
        <taxon>Marinimicrobium</taxon>
    </lineage>
</organism>
<evidence type="ECO:0000313" key="3">
    <source>
        <dbReference type="Proteomes" id="UP000273643"/>
    </source>
</evidence>
<keyword evidence="3" id="KW-1185">Reference proteome</keyword>
<dbReference type="AlphaFoldDB" id="A0A3N1NUJ0"/>
<proteinExistence type="predicted"/>
<dbReference type="RefSeq" id="WP_123636878.1">
    <property type="nucleotide sequence ID" value="NZ_RJUK01000001.1"/>
</dbReference>
<sequence>MKHFSQTLTIALMALTATLLSACGSDSAGGGRLDLRAPIDGTPTGDLTLSPARADSEYASVLADCARPFNRGGDNEFDACRLGQLPLLGQEHDQVTVDDVLERTLVSHDWMANRFEQALTALPDDLLQLFSGVTAVVIGADIRPSYYWLATGSIYLDPAYLWLTIEERDTISREPDFRSGFDRELNFESLARFVKGGDYAWSSAPLSGPGDDRTLEQILAPMSALLFHELAHANDYIPPAEHANLNSEWTVAEAAIQLESDSVSATLAGTYPLSSTLMMDLAEVSFQGRDATEAEKQLTPREVGLEFAGDIATDAYAYVSSGERELFFEDTAMLFEEAMMQHYFGITREVAFTDRPEGDEVFCDDYIVRWGERGRAGNEQIRPRLALILPLLLDHSDTEPYLASLPESEPMTNNLGWCANLSPSAMGLHTERDGQWREPLPVQDQRHGPGHPHSSFH</sequence>
<evidence type="ECO:0008006" key="4">
    <source>
        <dbReference type="Google" id="ProtNLM"/>
    </source>
</evidence>
<feature type="signal peptide" evidence="1">
    <location>
        <begin position="1"/>
        <end position="28"/>
    </location>
</feature>
<evidence type="ECO:0000256" key="1">
    <source>
        <dbReference type="SAM" id="SignalP"/>
    </source>
</evidence>
<protein>
    <recommendedName>
        <fullName evidence="4">Aminopeptidase</fullName>
    </recommendedName>
</protein>
<accession>A0A3N1NUJ0</accession>
<comment type="caution">
    <text evidence="2">The sequence shown here is derived from an EMBL/GenBank/DDBJ whole genome shotgun (WGS) entry which is preliminary data.</text>
</comment>
<reference evidence="2 3" key="1">
    <citation type="submission" date="2018-11" db="EMBL/GenBank/DDBJ databases">
        <title>Genomic Encyclopedia of Type Strains, Phase IV (KMG-IV): sequencing the most valuable type-strain genomes for metagenomic binning, comparative biology and taxonomic classification.</title>
        <authorList>
            <person name="Goeker M."/>
        </authorList>
    </citation>
    <scope>NUCLEOTIDE SEQUENCE [LARGE SCALE GENOMIC DNA]</scope>
    <source>
        <strain evidence="2 3">DSM 16974</strain>
    </source>
</reference>
<dbReference type="PROSITE" id="PS51257">
    <property type="entry name" value="PROKAR_LIPOPROTEIN"/>
    <property type="match status" value="1"/>
</dbReference>